<evidence type="ECO:0000313" key="2">
    <source>
        <dbReference type="Proteomes" id="UP000016927"/>
    </source>
</evidence>
<dbReference type="OMA" id="IHTHINE"/>
<dbReference type="OrthoDB" id="2191090at2759"/>
<reference evidence="1 2" key="1">
    <citation type="journal article" date="2013" name="BMC Genomics">
        <title>Comparative genomics of parasitic silkworm microsporidia reveal an association between genome expansion and host adaptation.</title>
        <authorList>
            <person name="Pan G."/>
            <person name="Xu J."/>
            <person name="Li T."/>
            <person name="Xia Q."/>
            <person name="Liu S.L."/>
            <person name="Zhang G."/>
            <person name="Li S."/>
            <person name="Li C."/>
            <person name="Liu H."/>
            <person name="Yang L."/>
            <person name="Liu T."/>
            <person name="Zhang X."/>
            <person name="Wu Z."/>
            <person name="Fan W."/>
            <person name="Dang X."/>
            <person name="Xiang H."/>
            <person name="Tao M."/>
            <person name="Li Y."/>
            <person name="Hu J."/>
            <person name="Li Z."/>
            <person name="Lin L."/>
            <person name="Luo J."/>
            <person name="Geng L."/>
            <person name="Wang L."/>
            <person name="Long M."/>
            <person name="Wan Y."/>
            <person name="He N."/>
            <person name="Zhang Z."/>
            <person name="Lu C."/>
            <person name="Keeling P.J."/>
            <person name="Wang J."/>
            <person name="Xiang Z."/>
            <person name="Zhou Z."/>
        </authorList>
    </citation>
    <scope>NUCLEOTIDE SEQUENCE [LARGE SCALE GENOMIC DNA]</scope>
    <source>
        <strain evidence="2">CQ1 / CVCC 102059</strain>
    </source>
</reference>
<evidence type="ECO:0000313" key="1">
    <source>
        <dbReference type="EMBL" id="EOB11707.1"/>
    </source>
</evidence>
<accession>R0KNG8</accession>
<organism evidence="1 2">
    <name type="scientific">Nosema bombycis (strain CQ1 / CVCC 102059)</name>
    <name type="common">Microsporidian parasite</name>
    <name type="synonym">Pebrine of silkworm</name>
    <dbReference type="NCBI Taxonomy" id="578461"/>
    <lineage>
        <taxon>Eukaryota</taxon>
        <taxon>Fungi</taxon>
        <taxon>Fungi incertae sedis</taxon>
        <taxon>Microsporidia</taxon>
        <taxon>Nosematidae</taxon>
        <taxon>Nosema</taxon>
    </lineage>
</organism>
<protein>
    <submittedName>
        <fullName evidence="1">Uncharacterized protein</fullName>
    </submittedName>
</protein>
<proteinExistence type="predicted"/>
<dbReference type="Proteomes" id="UP000016927">
    <property type="component" value="Unassembled WGS sequence"/>
</dbReference>
<dbReference type="EMBL" id="KB909836">
    <property type="protein sequence ID" value="EOB11707.1"/>
    <property type="molecule type" value="Genomic_DNA"/>
</dbReference>
<gene>
    <name evidence="1" type="ORF">NBO_929g0005</name>
</gene>
<dbReference type="VEuPathDB" id="MicrosporidiaDB:NBO_929g0005"/>
<dbReference type="AlphaFoldDB" id="R0KNG8"/>
<dbReference type="HOGENOM" id="CLU_158768_0_0_1"/>
<name>R0KNG8_NOSB1</name>
<sequence length="125" mass="14942">MKIKSWPLPPIKNNYNYNIPPTIPSEFRIFGINYLYKDHKILPKDIESSIFDKEKVINLIKESYSKYLKLLEDNCTEEINEIHLKLNEELNKCKDLEVGFEIKRLKNEKNRRINGMIEELEGRMV</sequence>
<keyword evidence="2" id="KW-1185">Reference proteome</keyword>